<comment type="caution">
    <text evidence="1">The sequence shown here is derived from an EMBL/GenBank/DDBJ whole genome shotgun (WGS) entry which is preliminary data.</text>
</comment>
<sequence>MEQILETLPEQILEKMKLPPKADDLSAKLSLIPAMSSGFSRPRWQTCWHLLEHRFPWRGPGEYCVHSEGPKKSDESLIAPIPNSLTSTTNRGAFLNSEVPRETLDLSLFSPKPRTVDSSNDVDLGSKIKTSLSQSPIVAPLGMDPCRPAYNDSEKIQDVETVENLEENIVDILTNVDYL</sequence>
<name>A0A9Q0QUU6_9MAGN</name>
<organism evidence="1 2">
    <name type="scientific">Protea cynaroides</name>
    <dbReference type="NCBI Taxonomy" id="273540"/>
    <lineage>
        <taxon>Eukaryota</taxon>
        <taxon>Viridiplantae</taxon>
        <taxon>Streptophyta</taxon>
        <taxon>Embryophyta</taxon>
        <taxon>Tracheophyta</taxon>
        <taxon>Spermatophyta</taxon>
        <taxon>Magnoliopsida</taxon>
        <taxon>Proteales</taxon>
        <taxon>Proteaceae</taxon>
        <taxon>Protea</taxon>
    </lineage>
</organism>
<dbReference type="OrthoDB" id="676522at2759"/>
<gene>
    <name evidence="1" type="ORF">NE237_005937</name>
</gene>
<accession>A0A9Q0QUU6</accession>
<protein>
    <submittedName>
        <fullName evidence="1">Uncharacterized protein</fullName>
    </submittedName>
</protein>
<evidence type="ECO:0000313" key="1">
    <source>
        <dbReference type="EMBL" id="KAJ4972763.1"/>
    </source>
</evidence>
<keyword evidence="2" id="KW-1185">Reference proteome</keyword>
<dbReference type="AlphaFoldDB" id="A0A9Q0QUU6"/>
<dbReference type="Proteomes" id="UP001141806">
    <property type="component" value="Unassembled WGS sequence"/>
</dbReference>
<evidence type="ECO:0000313" key="2">
    <source>
        <dbReference type="Proteomes" id="UP001141806"/>
    </source>
</evidence>
<dbReference type="EMBL" id="JAMYWD010000004">
    <property type="protein sequence ID" value="KAJ4972763.1"/>
    <property type="molecule type" value="Genomic_DNA"/>
</dbReference>
<proteinExistence type="predicted"/>
<reference evidence="1" key="1">
    <citation type="journal article" date="2023" name="Plant J.">
        <title>The genome of the king protea, Protea cynaroides.</title>
        <authorList>
            <person name="Chang J."/>
            <person name="Duong T.A."/>
            <person name="Schoeman C."/>
            <person name="Ma X."/>
            <person name="Roodt D."/>
            <person name="Barker N."/>
            <person name="Li Z."/>
            <person name="Van de Peer Y."/>
            <person name="Mizrachi E."/>
        </authorList>
    </citation>
    <scope>NUCLEOTIDE SEQUENCE</scope>
    <source>
        <tissue evidence="1">Young leaves</tissue>
    </source>
</reference>